<dbReference type="PIRSF" id="PIRSF002741">
    <property type="entry name" value="MppA"/>
    <property type="match status" value="1"/>
</dbReference>
<comment type="subcellular location">
    <subcellularLocation>
        <location evidence="1">Cell membrane</location>
        <topology evidence="1">Lipid-anchor</topology>
    </subcellularLocation>
</comment>
<dbReference type="InterPro" id="IPR000914">
    <property type="entry name" value="SBP_5_dom"/>
</dbReference>
<dbReference type="InterPro" id="IPR039424">
    <property type="entry name" value="SBP_5"/>
</dbReference>
<evidence type="ECO:0000259" key="6">
    <source>
        <dbReference type="Pfam" id="PF00496"/>
    </source>
</evidence>
<dbReference type="AlphaFoldDB" id="A0A2U1T2N0"/>
<feature type="chain" id="PRO_5038530266" description="Solute-binding protein family 5 domain-containing protein" evidence="5">
    <location>
        <begin position="24"/>
        <end position="540"/>
    </location>
</feature>
<reference evidence="8" key="1">
    <citation type="submission" date="2018-04" db="EMBL/GenBank/DDBJ databases">
        <authorList>
            <person name="Liu S."/>
            <person name="Wang Z."/>
            <person name="Li J."/>
        </authorList>
    </citation>
    <scope>NUCLEOTIDE SEQUENCE [LARGE SCALE GENOMIC DNA]</scope>
    <source>
        <strain evidence="8">S1194</strain>
    </source>
</reference>
<comment type="similarity">
    <text evidence="2">Belongs to the bacterial solute-binding protein 5 family.</text>
</comment>
<dbReference type="RefSeq" id="WP_108997822.1">
    <property type="nucleotide sequence ID" value="NZ_QEEX01000001.1"/>
</dbReference>
<accession>A0A2U1T2N0</accession>
<evidence type="ECO:0000256" key="4">
    <source>
        <dbReference type="ARBA" id="ARBA00022729"/>
    </source>
</evidence>
<dbReference type="PROSITE" id="PS51257">
    <property type="entry name" value="PROKAR_LIPOPROTEIN"/>
    <property type="match status" value="1"/>
</dbReference>
<name>A0A2U1T2N0_9MICO</name>
<comment type="caution">
    <text evidence="7">The sequence shown here is derived from an EMBL/GenBank/DDBJ whole genome shotgun (WGS) entry which is preliminary data.</text>
</comment>
<dbReference type="SUPFAM" id="SSF53850">
    <property type="entry name" value="Periplasmic binding protein-like II"/>
    <property type="match status" value="1"/>
</dbReference>
<dbReference type="GO" id="GO:0043190">
    <property type="term" value="C:ATP-binding cassette (ABC) transporter complex"/>
    <property type="evidence" value="ECO:0007669"/>
    <property type="project" value="InterPro"/>
</dbReference>
<feature type="signal peptide" evidence="5">
    <location>
        <begin position="1"/>
        <end position="23"/>
    </location>
</feature>
<evidence type="ECO:0000256" key="3">
    <source>
        <dbReference type="ARBA" id="ARBA00022448"/>
    </source>
</evidence>
<dbReference type="InterPro" id="IPR023765">
    <property type="entry name" value="SBP_5_CS"/>
</dbReference>
<gene>
    <name evidence="7" type="ORF">DF220_09420</name>
</gene>
<proteinExistence type="inferred from homology"/>
<dbReference type="EMBL" id="QEEX01000001">
    <property type="protein sequence ID" value="PWB98023.1"/>
    <property type="molecule type" value="Genomic_DNA"/>
</dbReference>
<dbReference type="Gene3D" id="3.40.190.10">
    <property type="entry name" value="Periplasmic binding protein-like II"/>
    <property type="match status" value="1"/>
</dbReference>
<keyword evidence="8" id="KW-1185">Reference proteome</keyword>
<keyword evidence="3" id="KW-0813">Transport</keyword>
<dbReference type="PANTHER" id="PTHR30290:SF10">
    <property type="entry name" value="PERIPLASMIC OLIGOPEPTIDE-BINDING PROTEIN-RELATED"/>
    <property type="match status" value="1"/>
</dbReference>
<keyword evidence="4 5" id="KW-0732">Signal</keyword>
<dbReference type="Proteomes" id="UP000244978">
    <property type="component" value="Unassembled WGS sequence"/>
</dbReference>
<evidence type="ECO:0000256" key="1">
    <source>
        <dbReference type="ARBA" id="ARBA00004193"/>
    </source>
</evidence>
<dbReference type="GO" id="GO:0015833">
    <property type="term" value="P:peptide transport"/>
    <property type="evidence" value="ECO:0007669"/>
    <property type="project" value="TreeGrafter"/>
</dbReference>
<dbReference type="PROSITE" id="PS01040">
    <property type="entry name" value="SBP_BACTERIAL_5"/>
    <property type="match status" value="1"/>
</dbReference>
<dbReference type="Pfam" id="PF00496">
    <property type="entry name" value="SBP_bac_5"/>
    <property type="match status" value="1"/>
</dbReference>
<feature type="domain" description="Solute-binding protein family 5" evidence="6">
    <location>
        <begin position="103"/>
        <end position="419"/>
    </location>
</feature>
<dbReference type="PANTHER" id="PTHR30290">
    <property type="entry name" value="PERIPLASMIC BINDING COMPONENT OF ABC TRANSPORTER"/>
    <property type="match status" value="1"/>
</dbReference>
<dbReference type="CDD" id="cd00995">
    <property type="entry name" value="PBP2_NikA_DppA_OppA_like"/>
    <property type="match status" value="1"/>
</dbReference>
<evidence type="ECO:0000313" key="8">
    <source>
        <dbReference type="Proteomes" id="UP000244978"/>
    </source>
</evidence>
<dbReference type="InterPro" id="IPR030678">
    <property type="entry name" value="Peptide/Ni-bd"/>
</dbReference>
<dbReference type="GO" id="GO:1904680">
    <property type="term" value="F:peptide transmembrane transporter activity"/>
    <property type="evidence" value="ECO:0007669"/>
    <property type="project" value="TreeGrafter"/>
</dbReference>
<evidence type="ECO:0000256" key="5">
    <source>
        <dbReference type="SAM" id="SignalP"/>
    </source>
</evidence>
<sequence>MSSISVRRPAIAAIAAFAAITLAACSSGSGTTPEKSTDDSIVTGFYNGQELKIGEPTTGGELRVGATMPLAAMDPAGSTGGAGLLLMSQVFDLLFTVDAKGLIVPDLAESISSDDNITWTLKLRDGVNFSDGTPLDSAAVVAHITNVAREGSTSLQAADARTIDSMATPDASTVVFTLTSANSQFPLSFTDGSLSMIPSPTAVAAAGENFGLAPVGAGPFLVESFTPNGDARFVRNPDYWVEGLPHLDAMTISVVPEQSSRLAALQSGDLDISTFQTPVDAAKAESAGLTVLEQQWYSNWRLVPNTTMAPFDDIRVRQAMNMALDLDAINKVVNNGLSDAPNGFFTPNHPFAEETEWPTKDVAAAKKLIAEYTDETGSAPKFEVLTPQNDAVTQAVALMQQMFKDVGIEMTSSVVTPSTLVVAALTGESKAVVVEGGIAPETLRRAGQTLVTNAGVNFGRGGYTEMDALLAASRDTKSEDERATTISEIQQLAAEWVPIVPFLSSGVYRAVGADVLGFPDGSSNPASVDHFEAKYVWVKK</sequence>
<dbReference type="Gene3D" id="3.10.105.10">
    <property type="entry name" value="Dipeptide-binding Protein, Domain 3"/>
    <property type="match status" value="1"/>
</dbReference>
<evidence type="ECO:0000313" key="7">
    <source>
        <dbReference type="EMBL" id="PWB98023.1"/>
    </source>
</evidence>
<dbReference type="Gene3D" id="3.90.76.10">
    <property type="entry name" value="Dipeptide-binding Protein, Domain 1"/>
    <property type="match status" value="1"/>
</dbReference>
<organism evidence="7 8">
    <name type="scientific">Homoserinimonas hongtaonis</name>
    <dbReference type="NCBI Taxonomy" id="2079791"/>
    <lineage>
        <taxon>Bacteria</taxon>
        <taxon>Bacillati</taxon>
        <taxon>Actinomycetota</taxon>
        <taxon>Actinomycetes</taxon>
        <taxon>Micrococcales</taxon>
        <taxon>Microbacteriaceae</taxon>
        <taxon>Homoserinimonas</taxon>
    </lineage>
</organism>
<dbReference type="GO" id="GO:0042597">
    <property type="term" value="C:periplasmic space"/>
    <property type="evidence" value="ECO:0007669"/>
    <property type="project" value="UniProtKB-ARBA"/>
</dbReference>
<evidence type="ECO:0000256" key="2">
    <source>
        <dbReference type="ARBA" id="ARBA00005695"/>
    </source>
</evidence>
<protein>
    <recommendedName>
        <fullName evidence="6">Solute-binding protein family 5 domain-containing protein</fullName>
    </recommendedName>
</protein>